<reference evidence="1" key="2">
    <citation type="journal article" date="2017" name="Nat. Commun.">
        <title>Single-virus genomics reveals hidden cosmopolitan and abundant viruses.</title>
        <authorList>
            <person name="Martinez-Hernandez F."/>
            <person name="Fornas O."/>
            <person name="Lluesma Gomez M."/>
            <person name="Bolduc B."/>
            <person name="de la Cruz Pena M.J."/>
            <person name="Martinez J.M."/>
            <person name="Anton J."/>
            <person name="Gasol J.M."/>
            <person name="Rosselli R."/>
            <person name="Rodriguez-Valera F."/>
            <person name="Sullivan M.B."/>
            <person name="Acinas S.G."/>
            <person name="Martinez-Garcia M."/>
        </authorList>
    </citation>
    <scope>NUCLEOTIDE SEQUENCE</scope>
</reference>
<reference evidence="1" key="1">
    <citation type="submission" date="2016-10" db="EMBL/GenBank/DDBJ databases">
        <authorList>
            <person name="Varghese N."/>
        </authorList>
    </citation>
    <scope>NUCLEOTIDE SEQUENCE</scope>
</reference>
<sequence>MIGDIVRGAVSAAGAWAGNLIAGPKGATVGSKLATSLFERKAGDDSGFEPISTTVQPASYGGRMGFSRPGRNKSNVGMAKTENAETMNALWDARLLRYYSSAYKIKRTVTSLKA</sequence>
<name>A0A218MLV2_9VIRU</name>
<protein>
    <submittedName>
        <fullName evidence="1">Uncharacterized protein</fullName>
    </submittedName>
</protein>
<dbReference type="EMBL" id="KY052824">
    <property type="protein sequence ID" value="ASF00270.1"/>
    <property type="molecule type" value="Genomic_DNA"/>
</dbReference>
<evidence type="ECO:0000313" key="1">
    <source>
        <dbReference type="EMBL" id="ASF00270.1"/>
    </source>
</evidence>
<proteinExistence type="predicted"/>
<organism evidence="1">
    <name type="scientific">uncultured virus</name>
    <dbReference type="NCBI Taxonomy" id="340016"/>
    <lineage>
        <taxon>Viruses</taxon>
        <taxon>environmental samples</taxon>
    </lineage>
</organism>
<accession>A0A218MLV2</accession>